<dbReference type="InterPro" id="IPR027417">
    <property type="entry name" value="P-loop_NTPase"/>
</dbReference>
<reference evidence="1 2" key="1">
    <citation type="journal article" date="2015" name="Genome Announc.">
        <title>Draft Genome Sequences of Marine Isolates of Thalassomonas viridans and Thalassomonas actiniarum.</title>
        <authorList>
            <person name="Olonade I."/>
            <person name="van Zyl L.J."/>
            <person name="Trindade M."/>
        </authorList>
    </citation>
    <scope>NUCLEOTIDE SEQUENCE [LARGE SCALE GENOMIC DNA]</scope>
    <source>
        <strain evidence="1 2">A5K-106</strain>
    </source>
</reference>
<dbReference type="Proteomes" id="UP000032568">
    <property type="component" value="Chromosome"/>
</dbReference>
<dbReference type="GO" id="GO:0005886">
    <property type="term" value="C:plasma membrane"/>
    <property type="evidence" value="ECO:0007669"/>
    <property type="project" value="TreeGrafter"/>
</dbReference>
<reference evidence="1 2" key="2">
    <citation type="journal article" date="2022" name="Mar. Drugs">
        <title>Bioassay-Guided Fractionation Leads to the Detection of Cholic Acid Generated by the Rare Thalassomonas sp.</title>
        <authorList>
            <person name="Pheiffer F."/>
            <person name="Schneider Y.K."/>
            <person name="Hansen E.H."/>
            <person name="Andersen J.H."/>
            <person name="Isaksson J."/>
            <person name="Busche T."/>
            <person name="R C."/>
            <person name="Kalinowski J."/>
            <person name="Zyl L.V."/>
            <person name="Trindade M."/>
        </authorList>
    </citation>
    <scope>NUCLEOTIDE SEQUENCE [LARGE SCALE GENOMIC DNA]</scope>
    <source>
        <strain evidence="1 2">A5K-106</strain>
    </source>
</reference>
<evidence type="ECO:0000313" key="1">
    <source>
        <dbReference type="EMBL" id="WDD96836.1"/>
    </source>
</evidence>
<dbReference type="RefSeq" id="WP_044834822.1">
    <property type="nucleotide sequence ID" value="NZ_CP059735.1"/>
</dbReference>
<dbReference type="GO" id="GO:0004713">
    <property type="term" value="F:protein tyrosine kinase activity"/>
    <property type="evidence" value="ECO:0007669"/>
    <property type="project" value="TreeGrafter"/>
</dbReference>
<sequence>MMIPDGYIEIERIYAAMMAGNVRSLAVTASQPQEGVSTVIRALARRNLNAGRSTLLVDLNLHSPHLSNALALPSSSTPEQGLSKPHMLSLHKEIKMAVITAPARREVIMQLREPGMLANHIQGWLKNYDTVLLDTSPIGLHNSGNLPGEYAASACDACILTVLAGVTSQASIKSTIEKLNKAQALLLGTVINDRYNPGLKQELLREADKLSRYFPGFANRVKNWLNKSHLLSLEL</sequence>
<proteinExistence type="predicted"/>
<gene>
    <name evidence="1" type="ORF">SG35_015815</name>
</gene>
<accession>A0AAE9YNW7</accession>
<protein>
    <submittedName>
        <fullName evidence="1">Protein SypD</fullName>
    </submittedName>
</protein>
<dbReference type="Gene3D" id="3.40.50.300">
    <property type="entry name" value="P-loop containing nucleotide triphosphate hydrolases"/>
    <property type="match status" value="1"/>
</dbReference>
<dbReference type="PANTHER" id="PTHR32309">
    <property type="entry name" value="TYROSINE-PROTEIN KINASE"/>
    <property type="match status" value="1"/>
</dbReference>
<dbReference type="InterPro" id="IPR050445">
    <property type="entry name" value="Bact_polysacc_biosynth/exp"/>
</dbReference>
<dbReference type="KEGG" id="tact:SG35_015815"/>
<evidence type="ECO:0000313" key="2">
    <source>
        <dbReference type="Proteomes" id="UP000032568"/>
    </source>
</evidence>
<dbReference type="EMBL" id="CP059735">
    <property type="protein sequence ID" value="WDD96836.1"/>
    <property type="molecule type" value="Genomic_DNA"/>
</dbReference>
<name>A0AAE9YNW7_9GAMM</name>
<dbReference type="SUPFAM" id="SSF52540">
    <property type="entry name" value="P-loop containing nucleoside triphosphate hydrolases"/>
    <property type="match status" value="1"/>
</dbReference>
<dbReference type="AlphaFoldDB" id="A0AAE9YNW7"/>
<organism evidence="1 2">
    <name type="scientific">Thalassomonas actiniarum</name>
    <dbReference type="NCBI Taxonomy" id="485447"/>
    <lineage>
        <taxon>Bacteria</taxon>
        <taxon>Pseudomonadati</taxon>
        <taxon>Pseudomonadota</taxon>
        <taxon>Gammaproteobacteria</taxon>
        <taxon>Alteromonadales</taxon>
        <taxon>Colwelliaceae</taxon>
        <taxon>Thalassomonas</taxon>
    </lineage>
</organism>
<keyword evidence="2" id="KW-1185">Reference proteome</keyword>
<dbReference type="PANTHER" id="PTHR32309:SF13">
    <property type="entry name" value="FERRIC ENTEROBACTIN TRANSPORT PROTEIN FEPE"/>
    <property type="match status" value="1"/>
</dbReference>